<accession>A0A8B9YNA4</accession>
<evidence type="ECO:0000259" key="1">
    <source>
        <dbReference type="PROSITE" id="PS50805"/>
    </source>
</evidence>
<dbReference type="SUPFAM" id="SSF109640">
    <property type="entry name" value="KRAB domain (Kruppel-associated box)"/>
    <property type="match status" value="1"/>
</dbReference>
<name>A0A8B9YNA4_BOSMU</name>
<evidence type="ECO:0000313" key="3">
    <source>
        <dbReference type="Proteomes" id="UP000694520"/>
    </source>
</evidence>
<dbReference type="InterPro" id="IPR036051">
    <property type="entry name" value="KRAB_dom_sf"/>
</dbReference>
<dbReference type="GeneTree" id="ENSGT00940000162315"/>
<sequence length="98" mass="11090">MEEQDEKPQGSLKACVQDSLLPQEIIIKVEGEDARSLAVPSQEGVNFKIVTVDFTQEEEGTLSSAQRTLDRDVILENHGDSWDLVHKSFWPLPLNHEF</sequence>
<dbReference type="Pfam" id="PF01352">
    <property type="entry name" value="KRAB"/>
    <property type="match status" value="1"/>
</dbReference>
<dbReference type="PROSITE" id="PS50805">
    <property type="entry name" value="KRAB"/>
    <property type="match status" value="1"/>
</dbReference>
<dbReference type="AlphaFoldDB" id="A0A8B9YNA4"/>
<reference evidence="2" key="1">
    <citation type="submission" date="2019-05" db="EMBL/GenBank/DDBJ databases">
        <authorList>
            <person name="Zhang S."/>
            <person name="Liu J."/>
        </authorList>
    </citation>
    <scope>NUCLEOTIDE SEQUENCE [LARGE SCALE GENOMIC DNA]</scope>
</reference>
<dbReference type="InterPro" id="IPR001909">
    <property type="entry name" value="KRAB"/>
</dbReference>
<dbReference type="Proteomes" id="UP000694520">
    <property type="component" value="Chromosome 20"/>
</dbReference>
<gene>
    <name evidence="2" type="primary">ZNF180</name>
</gene>
<reference evidence="2" key="3">
    <citation type="submission" date="2025-09" db="UniProtKB">
        <authorList>
            <consortium name="Ensembl"/>
        </authorList>
    </citation>
    <scope>IDENTIFICATION</scope>
</reference>
<dbReference type="GO" id="GO:0006355">
    <property type="term" value="P:regulation of DNA-templated transcription"/>
    <property type="evidence" value="ECO:0007669"/>
    <property type="project" value="InterPro"/>
</dbReference>
<dbReference type="Gene3D" id="6.10.140.140">
    <property type="match status" value="1"/>
</dbReference>
<organism evidence="2 3">
    <name type="scientific">Bos mutus grunniens</name>
    <name type="common">Wild yak</name>
    <name type="synonym">Bos grunniens</name>
    <dbReference type="NCBI Taxonomy" id="30521"/>
    <lineage>
        <taxon>Eukaryota</taxon>
        <taxon>Metazoa</taxon>
        <taxon>Chordata</taxon>
        <taxon>Craniata</taxon>
        <taxon>Vertebrata</taxon>
        <taxon>Euteleostomi</taxon>
        <taxon>Mammalia</taxon>
        <taxon>Eutheria</taxon>
        <taxon>Laurasiatheria</taxon>
        <taxon>Artiodactyla</taxon>
        <taxon>Ruminantia</taxon>
        <taxon>Pecora</taxon>
        <taxon>Bovidae</taxon>
        <taxon>Bovinae</taxon>
        <taxon>Bos</taxon>
    </lineage>
</organism>
<dbReference type="CDD" id="cd07765">
    <property type="entry name" value="KRAB_A-box"/>
    <property type="match status" value="1"/>
</dbReference>
<dbReference type="Ensembl" id="ENSBGRT00000046704.1">
    <property type="protein sequence ID" value="ENSBGRP00000040285.1"/>
    <property type="gene ID" value="ENSBGRG00000025262.1"/>
</dbReference>
<keyword evidence="3" id="KW-1185">Reference proteome</keyword>
<protein>
    <submittedName>
        <fullName evidence="2">Zinc finger protein 180</fullName>
    </submittedName>
</protein>
<feature type="domain" description="KRAB" evidence="1">
    <location>
        <begin position="45"/>
        <end position="98"/>
    </location>
</feature>
<proteinExistence type="predicted"/>
<evidence type="ECO:0000313" key="2">
    <source>
        <dbReference type="Ensembl" id="ENSBGRP00000040285.1"/>
    </source>
</evidence>
<reference evidence="2" key="2">
    <citation type="submission" date="2025-08" db="UniProtKB">
        <authorList>
            <consortium name="Ensembl"/>
        </authorList>
    </citation>
    <scope>IDENTIFICATION</scope>
</reference>